<sequence>MDDREGSFVAVRRISQGLERGSVYNSSSAEGVPGSAAWLGRGLSCVCAQRRDSDTNSTFDLTPAQEECLQSLQNRIDVAYDSTIPLHQISPAPELVGNNAPAYGEFSFNDFLDYISNNDCVQQRFIDTLKKSNS</sequence>
<accession>A0A8S9LBZ2</accession>
<organism evidence="1">
    <name type="scientific">Brassica cretica</name>
    <name type="common">Mustard</name>
    <dbReference type="NCBI Taxonomy" id="69181"/>
    <lineage>
        <taxon>Eukaryota</taxon>
        <taxon>Viridiplantae</taxon>
        <taxon>Streptophyta</taxon>
        <taxon>Embryophyta</taxon>
        <taxon>Tracheophyta</taxon>
        <taxon>Spermatophyta</taxon>
        <taxon>Magnoliopsida</taxon>
        <taxon>eudicotyledons</taxon>
        <taxon>Gunneridae</taxon>
        <taxon>Pentapetalae</taxon>
        <taxon>rosids</taxon>
        <taxon>malvids</taxon>
        <taxon>Brassicales</taxon>
        <taxon>Brassicaceae</taxon>
        <taxon>Brassiceae</taxon>
        <taxon>Brassica</taxon>
    </lineage>
</organism>
<gene>
    <name evidence="1" type="ORF">F2Q70_00028845</name>
</gene>
<protein>
    <submittedName>
        <fullName evidence="1">Uncharacterized protein</fullName>
    </submittedName>
</protein>
<reference evidence="1" key="1">
    <citation type="submission" date="2019-12" db="EMBL/GenBank/DDBJ databases">
        <title>Genome sequencing and annotation of Brassica cretica.</title>
        <authorList>
            <person name="Studholme D.J."/>
            <person name="Sarris P.F."/>
        </authorList>
    </citation>
    <scope>NUCLEOTIDE SEQUENCE</scope>
    <source>
        <strain evidence="1">PFS-102/07</strain>
        <tissue evidence="1">Leaf</tissue>
    </source>
</reference>
<name>A0A8S9LBZ2_BRACR</name>
<comment type="caution">
    <text evidence="1">The sequence shown here is derived from an EMBL/GenBank/DDBJ whole genome shotgun (WGS) entry which is preliminary data.</text>
</comment>
<dbReference type="EMBL" id="QGKY02000094">
    <property type="protein sequence ID" value="KAF2603053.1"/>
    <property type="molecule type" value="Genomic_DNA"/>
</dbReference>
<evidence type="ECO:0000313" key="1">
    <source>
        <dbReference type="EMBL" id="KAF2603053.1"/>
    </source>
</evidence>
<proteinExistence type="predicted"/>
<dbReference type="AlphaFoldDB" id="A0A8S9LBZ2"/>